<dbReference type="Proteomes" id="UP000008974">
    <property type="component" value="Unassembled WGS sequence"/>
</dbReference>
<dbReference type="VEuPathDB" id="GiardiaDB:GLP15_1212"/>
<dbReference type="AlphaFoldDB" id="E1EZU8"/>
<evidence type="ECO:0000313" key="2">
    <source>
        <dbReference type="Proteomes" id="UP000008974"/>
    </source>
</evidence>
<dbReference type="OMA" id="LVYGTHR"/>
<reference evidence="1 2" key="1">
    <citation type="journal article" date="2010" name="BMC Genomics">
        <title>Genome analysis and comparative genomics of a Giardia intestinalis assemblage E isolate.</title>
        <authorList>
            <person name="Jerlstrom-Hultqvist J."/>
            <person name="Franzen O."/>
            <person name="Ankarklev J."/>
            <person name="Xu F."/>
            <person name="Nohynkova E."/>
            <person name="Andersson J.O."/>
            <person name="Svard S.G."/>
            <person name="Andersson B."/>
        </authorList>
    </citation>
    <scope>NUCLEOTIDE SEQUENCE [LARGE SCALE GENOMIC DNA]</scope>
    <source>
        <strain evidence="1 2">P15</strain>
    </source>
</reference>
<name>E1EZU8_GIAIA</name>
<organism evidence="1 2">
    <name type="scientific">Giardia intestinalis (strain P15)</name>
    <name type="common">Giardia lamblia</name>
    <dbReference type="NCBI Taxonomy" id="658858"/>
    <lineage>
        <taxon>Eukaryota</taxon>
        <taxon>Metamonada</taxon>
        <taxon>Diplomonadida</taxon>
        <taxon>Hexamitidae</taxon>
        <taxon>Giardiinae</taxon>
        <taxon>Giardia</taxon>
    </lineage>
</organism>
<comment type="caution">
    <text evidence="1">The sequence shown here is derived from an EMBL/GenBank/DDBJ whole genome shotgun (WGS) entry which is preliminary data.</text>
</comment>
<accession>E1EZU8</accession>
<protein>
    <submittedName>
        <fullName evidence="1">Uncharacterized protein</fullName>
    </submittedName>
</protein>
<gene>
    <name evidence="1" type="ORF">GLP15_1212</name>
</gene>
<dbReference type="EMBL" id="ACVC01000099">
    <property type="protein sequence ID" value="EFO64326.1"/>
    <property type="molecule type" value="Genomic_DNA"/>
</dbReference>
<evidence type="ECO:0000313" key="1">
    <source>
        <dbReference type="EMBL" id="EFO64326.1"/>
    </source>
</evidence>
<proteinExistence type="predicted"/>
<sequence>MSALELYLVGDYNGAIEKSKQAAKDPGSLAHLAGFLAHMAQGKKAPIPTGGYASALENMAKGIKVQKGSDYPECVSVVHTLVDLMKNDPDSAYTEVTTLINRSVDDEAKRKIESIGFLHYLRILALLQMNQLPLVKKEMGLLQAAESGSPLYSVADCLVYGTHRSFTSLKAKFGVTEQMQYLAELHGYNLSGK</sequence>
<dbReference type="OrthoDB" id="10250180at2759"/>